<name>A0A1I6FD80_9PSEU</name>
<proteinExistence type="predicted"/>
<dbReference type="Proteomes" id="UP000198583">
    <property type="component" value="Unassembled WGS sequence"/>
</dbReference>
<evidence type="ECO:0000313" key="2">
    <source>
        <dbReference type="Proteomes" id="UP000198583"/>
    </source>
</evidence>
<keyword evidence="2" id="KW-1185">Reference proteome</keyword>
<organism evidence="1 2">
    <name type="scientific">Lentzea waywayandensis</name>
    <dbReference type="NCBI Taxonomy" id="84724"/>
    <lineage>
        <taxon>Bacteria</taxon>
        <taxon>Bacillati</taxon>
        <taxon>Actinomycetota</taxon>
        <taxon>Actinomycetes</taxon>
        <taxon>Pseudonocardiales</taxon>
        <taxon>Pseudonocardiaceae</taxon>
        <taxon>Lentzea</taxon>
    </lineage>
</organism>
<evidence type="ECO:0000313" key="1">
    <source>
        <dbReference type="EMBL" id="SFR27870.1"/>
    </source>
</evidence>
<accession>A0A1I6FD80</accession>
<sequence>MPSSLLAGGTRALVAEGDLRTSRERFERAFRAADRTGDAHTLVAAALGLGGLWVHEHRSAAGATSLSERLRRALALVDPRSSLALRLRLRLTAETDYLSGRHASTLALLEEARSSADPIVLVEALSLAHHCVMGPEHGELRRRIAAELIAASLRTERGGDLAMALMWHVVDLFLDGRPHAHRELGDLREFLEHGDHLAVGYVVSAIEVMLAVRAGRFDEAEELSRSCAERGAQAGDVDATGWHGGQLLAIRWYQGRVLELLPGLDELVHSPTLSAVDNSFVTAQAVVAATAGDRRKAAGALAALGDLAELPRSSTWLVTMNGVVQAANLLDDADLSAQAYELLLPFARLPMMASLAVTCFGSTQHALGVASLTTGHVDRAVDHLRAAVKDNLALAHWPATLHSRLRYAEALDRVGEVAQARGERAIAHGEAASLDISLPDTRTVACTCRREGARWKVQLGQRTARVEHCVGMLHLAVLLANPGQEIDAVDLVDGVRALSSQPVLDRAAVQQYRTRLDDLEDGAERDWLLAELAGATGLSGRSRQFADSGERARLAVGKAIRRALTRLTEADAVIGEHLRRAVHTGRRCDYRPI</sequence>
<dbReference type="RefSeq" id="WP_143138925.1">
    <property type="nucleotide sequence ID" value="NZ_FOYL01000011.1"/>
</dbReference>
<dbReference type="STRING" id="84724.SAMN04488564_111310"/>
<gene>
    <name evidence="1" type="ORF">SAMN04488564_111310</name>
</gene>
<reference evidence="2" key="1">
    <citation type="submission" date="2016-10" db="EMBL/GenBank/DDBJ databases">
        <authorList>
            <person name="Varghese N."/>
            <person name="Submissions S."/>
        </authorList>
    </citation>
    <scope>NUCLEOTIDE SEQUENCE [LARGE SCALE GENOMIC DNA]</scope>
    <source>
        <strain evidence="2">DSM 44232</strain>
    </source>
</reference>
<dbReference type="EMBL" id="FOYL01000011">
    <property type="protein sequence ID" value="SFR27870.1"/>
    <property type="molecule type" value="Genomic_DNA"/>
</dbReference>
<dbReference type="AlphaFoldDB" id="A0A1I6FD80"/>
<dbReference type="OrthoDB" id="3502641at2"/>
<evidence type="ECO:0008006" key="3">
    <source>
        <dbReference type="Google" id="ProtNLM"/>
    </source>
</evidence>
<protein>
    <recommendedName>
        <fullName evidence="3">Tetratricopeptide repeat-containing protein</fullName>
    </recommendedName>
</protein>